<evidence type="ECO:0008006" key="4">
    <source>
        <dbReference type="Google" id="ProtNLM"/>
    </source>
</evidence>
<keyword evidence="1" id="KW-0812">Transmembrane</keyword>
<feature type="transmembrane region" description="Helical" evidence="1">
    <location>
        <begin position="61"/>
        <end position="86"/>
    </location>
</feature>
<evidence type="ECO:0000313" key="3">
    <source>
        <dbReference type="Proteomes" id="UP001629230"/>
    </source>
</evidence>
<sequence length="138" mass="14855">MELWVSTTWREAVALSCAKLLLFAVVLAMARGAAWATAVFVGICATSVLGITPMLPTEFHFSPVGATLSTGEVLIKLGALLIVVLGPSMRRCQARRSAILARRLALLAHASRLPMYEASAANLKRPENAIEGSKRDFF</sequence>
<gene>
    <name evidence="2" type="ORF">PQR57_33055</name>
</gene>
<comment type="caution">
    <text evidence="2">The sequence shown here is derived from an EMBL/GenBank/DDBJ whole genome shotgun (WGS) entry which is preliminary data.</text>
</comment>
<feature type="transmembrane region" description="Helical" evidence="1">
    <location>
        <begin position="37"/>
        <end position="55"/>
    </location>
</feature>
<dbReference type="Proteomes" id="UP001629230">
    <property type="component" value="Unassembled WGS sequence"/>
</dbReference>
<organism evidence="2 3">
    <name type="scientific">Paraburkholderia dipogonis</name>
    <dbReference type="NCBI Taxonomy" id="1211383"/>
    <lineage>
        <taxon>Bacteria</taxon>
        <taxon>Pseudomonadati</taxon>
        <taxon>Pseudomonadota</taxon>
        <taxon>Betaproteobacteria</taxon>
        <taxon>Burkholderiales</taxon>
        <taxon>Burkholderiaceae</taxon>
        <taxon>Paraburkholderia</taxon>
    </lineage>
</organism>
<dbReference type="EMBL" id="JAQQEZ010000033">
    <property type="protein sequence ID" value="MFM0005817.1"/>
    <property type="molecule type" value="Genomic_DNA"/>
</dbReference>
<dbReference type="RefSeq" id="WP_408180481.1">
    <property type="nucleotide sequence ID" value="NZ_JAQQEZ010000033.1"/>
</dbReference>
<evidence type="ECO:0000256" key="1">
    <source>
        <dbReference type="SAM" id="Phobius"/>
    </source>
</evidence>
<keyword evidence="3" id="KW-1185">Reference proteome</keyword>
<name>A0ABW9AZ16_9BURK</name>
<evidence type="ECO:0000313" key="2">
    <source>
        <dbReference type="EMBL" id="MFM0005817.1"/>
    </source>
</evidence>
<keyword evidence="1" id="KW-0472">Membrane</keyword>
<proteinExistence type="predicted"/>
<accession>A0ABW9AZ16</accession>
<reference evidence="2 3" key="1">
    <citation type="journal article" date="2024" name="Chem. Sci.">
        <title>Discovery of megapolipeptins by genome mining of a Burkholderiales bacteria collection.</title>
        <authorList>
            <person name="Paulo B.S."/>
            <person name="Recchia M.J.J."/>
            <person name="Lee S."/>
            <person name="Fergusson C.H."/>
            <person name="Romanowski S.B."/>
            <person name="Hernandez A."/>
            <person name="Krull N."/>
            <person name="Liu D.Y."/>
            <person name="Cavanagh H."/>
            <person name="Bos A."/>
            <person name="Gray C.A."/>
            <person name="Murphy B.T."/>
            <person name="Linington R.G."/>
            <person name="Eustaquio A.S."/>
        </authorList>
    </citation>
    <scope>NUCLEOTIDE SEQUENCE [LARGE SCALE GENOMIC DNA]</scope>
    <source>
        <strain evidence="2 3">RL17-350-BIC-A</strain>
    </source>
</reference>
<keyword evidence="1" id="KW-1133">Transmembrane helix</keyword>
<protein>
    <recommendedName>
        <fullName evidence="4">FUSC family protein</fullName>
    </recommendedName>
</protein>